<protein>
    <submittedName>
        <fullName evidence="4">FYN binding protein 2</fullName>
    </submittedName>
</protein>
<feature type="compositionally biased region" description="Low complexity" evidence="2">
    <location>
        <begin position="532"/>
        <end position="546"/>
    </location>
</feature>
<dbReference type="OMA" id="KPWKNFP"/>
<gene>
    <name evidence="4" type="primary">FYB2</name>
</gene>
<feature type="compositionally biased region" description="Low complexity" evidence="2">
    <location>
        <begin position="158"/>
        <end position="176"/>
    </location>
</feature>
<feature type="region of interest" description="Disordered" evidence="2">
    <location>
        <begin position="225"/>
        <end position="279"/>
    </location>
</feature>
<dbReference type="PANTHER" id="PTHR16830">
    <property type="entry name" value="SH2 CONTAINING ADAPTOR PRAM-1 RELATED"/>
    <property type="match status" value="1"/>
</dbReference>
<feature type="domain" description="Helically-extended SH3" evidence="3">
    <location>
        <begin position="677"/>
        <end position="750"/>
    </location>
</feature>
<dbReference type="Pfam" id="PF14603">
    <property type="entry name" value="hSH3"/>
    <property type="match status" value="1"/>
</dbReference>
<organism evidence="4 5">
    <name type="scientific">Serinus canaria</name>
    <name type="common">Island canary</name>
    <name type="synonym">Fringilla canaria</name>
    <dbReference type="NCBI Taxonomy" id="9135"/>
    <lineage>
        <taxon>Eukaryota</taxon>
        <taxon>Metazoa</taxon>
        <taxon>Chordata</taxon>
        <taxon>Craniata</taxon>
        <taxon>Vertebrata</taxon>
        <taxon>Euteleostomi</taxon>
        <taxon>Archelosauria</taxon>
        <taxon>Archosauria</taxon>
        <taxon>Dinosauria</taxon>
        <taxon>Saurischia</taxon>
        <taxon>Theropoda</taxon>
        <taxon>Coelurosauria</taxon>
        <taxon>Aves</taxon>
        <taxon>Neognathae</taxon>
        <taxon>Neoaves</taxon>
        <taxon>Telluraves</taxon>
        <taxon>Australaves</taxon>
        <taxon>Passeriformes</taxon>
        <taxon>Passeroidea</taxon>
        <taxon>Fringillidae</taxon>
        <taxon>Carduelinae</taxon>
        <taxon>Serinus</taxon>
    </lineage>
</organism>
<feature type="compositionally biased region" description="Polar residues" evidence="2">
    <location>
        <begin position="466"/>
        <end position="476"/>
    </location>
</feature>
<reference evidence="4" key="2">
    <citation type="submission" date="2025-09" db="UniProtKB">
        <authorList>
            <consortium name="Ensembl"/>
        </authorList>
    </citation>
    <scope>IDENTIFICATION</scope>
</reference>
<dbReference type="PANTHER" id="PTHR16830:SF1">
    <property type="entry name" value="FYN-BINDING PROTEIN 2"/>
    <property type="match status" value="1"/>
</dbReference>
<dbReference type="GO" id="GO:0005886">
    <property type="term" value="C:plasma membrane"/>
    <property type="evidence" value="ECO:0007669"/>
    <property type="project" value="InterPro"/>
</dbReference>
<feature type="compositionally biased region" description="Polar residues" evidence="2">
    <location>
        <begin position="17"/>
        <end position="26"/>
    </location>
</feature>
<dbReference type="Gene3D" id="2.30.30.40">
    <property type="entry name" value="SH3 Domains"/>
    <property type="match status" value="1"/>
</dbReference>
<feature type="compositionally biased region" description="Polar residues" evidence="2">
    <location>
        <begin position="110"/>
        <end position="122"/>
    </location>
</feature>
<feature type="compositionally biased region" description="Polar residues" evidence="2">
    <location>
        <begin position="64"/>
        <end position="76"/>
    </location>
</feature>
<feature type="compositionally biased region" description="Basic and acidic residues" evidence="2">
    <location>
        <begin position="410"/>
        <end position="436"/>
    </location>
</feature>
<feature type="region of interest" description="Disordered" evidence="2">
    <location>
        <begin position="1"/>
        <end position="178"/>
    </location>
</feature>
<evidence type="ECO:0000256" key="2">
    <source>
        <dbReference type="SAM" id="MobiDB-lite"/>
    </source>
</evidence>
<dbReference type="InterPro" id="IPR043443">
    <property type="entry name" value="FYB1/2-like"/>
</dbReference>
<dbReference type="InterPro" id="IPR029294">
    <property type="entry name" value="hSH3"/>
</dbReference>
<sequence length="758" mass="83460">MDLEGVTDFKALRAKFQNGSNPTNKPGQKPPTEIAPKPGSSGNTTSSPLPLPRREVKVSKPAHPTSQAPVLTQHSPLAQPRGDREHTGSASEKGLSSPKNDSEKPLLSCASDQQGSSQTTPEDPQLPDSFQHVLQIWEETLSRKEKTSPRIPTQWGTSSAPAASGSARMSPSGGSPVLDWRAQRKDALHGRGISLPQAPRGHRSWDGAGAEGVVASAFCQSGYRAPREPPQLQKELEPPFCHPGGGKWSSSPGSKWPRIKPLPSAESLGPAPGKPPRPPKVDLSAFQSTMPLVHRGNETTAGEEDYLTPERIAVGRRLSPWQEISWCALSPLNAAWPPKGQAVGEWSQGEGSAEPCTCHSAQLEEQNNYEEAPMYLNQSGDTTTLCVIEDPKAEPQKLKKQKIFPFAKSSPERALREDGKEGKPSHERAKLEENKMFETGGSEYMSPTSQAKADGRGGLKVLQGKQDVTSPQNATYPTPPGLAKDRAEHWHSMGLGAPKPEGTALGQTPGQPLQAPEDIYDDVEELQDRLSDASSSFTSDSISGNSYEETYEDVEIGGDSPAKPEAEKQKRFGNLFKIEKLKLNNFRLKDNLRLVSISVPNLAAVSQEDNVYDDVEAGQRETRGKDDKHRIRMPKLRVAKEYKDKRKSMDDVERNIFKFKKSSEEKSKKMDKEEKLFRETFMYQEEEIRVLAKARAARSVRSHRRADLPLTAGEQLDVIDTQGMAHVTQGHAVICRNAQGRYGYVLVEHLNFRHYQLP</sequence>
<dbReference type="SUPFAM" id="SSF50044">
    <property type="entry name" value="SH3-domain"/>
    <property type="match status" value="1"/>
</dbReference>
<dbReference type="Ensembl" id="ENSSCAT00000009588.1">
    <property type="protein sequence ID" value="ENSSCAP00000008507.1"/>
    <property type="gene ID" value="ENSSCAG00000006484.1"/>
</dbReference>
<keyword evidence="5" id="KW-1185">Reference proteome</keyword>
<dbReference type="GO" id="GO:0072659">
    <property type="term" value="P:protein localization to plasma membrane"/>
    <property type="evidence" value="ECO:0007669"/>
    <property type="project" value="TreeGrafter"/>
</dbReference>
<feature type="region of interest" description="Disordered" evidence="2">
    <location>
        <begin position="397"/>
        <end position="565"/>
    </location>
</feature>
<evidence type="ECO:0000256" key="1">
    <source>
        <dbReference type="ARBA" id="ARBA00022553"/>
    </source>
</evidence>
<dbReference type="GeneTree" id="ENSGT01010000222787"/>
<evidence type="ECO:0000313" key="4">
    <source>
        <dbReference type="Ensembl" id="ENSSCAP00000008507.1"/>
    </source>
</evidence>
<evidence type="ECO:0000313" key="5">
    <source>
        <dbReference type="Proteomes" id="UP000694409"/>
    </source>
</evidence>
<accession>A0A8C9MVH5</accession>
<dbReference type="AlphaFoldDB" id="A0A8C9MVH5"/>
<reference evidence="4" key="1">
    <citation type="submission" date="2025-08" db="UniProtKB">
        <authorList>
            <consortium name="Ensembl"/>
        </authorList>
    </citation>
    <scope>IDENTIFICATION</scope>
</reference>
<evidence type="ECO:0000259" key="3">
    <source>
        <dbReference type="Pfam" id="PF14603"/>
    </source>
</evidence>
<name>A0A8C9MVH5_SERCA</name>
<dbReference type="GO" id="GO:0050852">
    <property type="term" value="P:T cell receptor signaling pathway"/>
    <property type="evidence" value="ECO:0007669"/>
    <property type="project" value="TreeGrafter"/>
</dbReference>
<dbReference type="InterPro" id="IPR036028">
    <property type="entry name" value="SH3-like_dom_sf"/>
</dbReference>
<proteinExistence type="predicted"/>
<keyword evidence="1" id="KW-0597">Phosphoprotein</keyword>
<dbReference type="GO" id="GO:0007229">
    <property type="term" value="P:integrin-mediated signaling pathway"/>
    <property type="evidence" value="ECO:0007669"/>
    <property type="project" value="InterPro"/>
</dbReference>
<dbReference type="Proteomes" id="UP000694409">
    <property type="component" value="Unassembled WGS sequence"/>
</dbReference>